<evidence type="ECO:0000256" key="2">
    <source>
        <dbReference type="ARBA" id="ARBA00018232"/>
    </source>
</evidence>
<dbReference type="RefSeq" id="WP_209468293.1">
    <property type="nucleotide sequence ID" value="NZ_JAGGLG010000056.1"/>
</dbReference>
<dbReference type="InterPro" id="IPR013022">
    <property type="entry name" value="Xyl_isomerase-like_TIM-brl"/>
</dbReference>
<dbReference type="Gene3D" id="3.20.20.150">
    <property type="entry name" value="Divalent-metal-dependent TIM barrel enzymes"/>
    <property type="match status" value="1"/>
</dbReference>
<evidence type="ECO:0000313" key="10">
    <source>
        <dbReference type="Proteomes" id="UP001519289"/>
    </source>
</evidence>
<reference evidence="9 10" key="1">
    <citation type="submission" date="2021-03" db="EMBL/GenBank/DDBJ databases">
        <title>Genomic Encyclopedia of Type Strains, Phase IV (KMG-IV): sequencing the most valuable type-strain genomes for metagenomic binning, comparative biology and taxonomic classification.</title>
        <authorList>
            <person name="Goeker M."/>
        </authorList>
    </citation>
    <scope>NUCLEOTIDE SEQUENCE [LARGE SCALE GENOMIC DNA]</scope>
    <source>
        <strain evidence="9 10">DSM 27138</strain>
    </source>
</reference>
<protein>
    <recommendedName>
        <fullName evidence="2">Xylose isomerase</fullName>
    </recommendedName>
</protein>
<comment type="caution">
    <text evidence="9">The sequence shown here is derived from an EMBL/GenBank/DDBJ whole genome shotgun (WGS) entry which is preliminary data.</text>
</comment>
<evidence type="ECO:0000256" key="7">
    <source>
        <dbReference type="ARBA" id="ARBA00023277"/>
    </source>
</evidence>
<keyword evidence="6 9" id="KW-0413">Isomerase</keyword>
<dbReference type="PROSITE" id="PS51415">
    <property type="entry name" value="XYLOSE_ISOMERASE"/>
    <property type="match status" value="1"/>
</dbReference>
<evidence type="ECO:0000256" key="1">
    <source>
        <dbReference type="ARBA" id="ARBA00004496"/>
    </source>
</evidence>
<evidence type="ECO:0000256" key="5">
    <source>
        <dbReference type="ARBA" id="ARBA00023211"/>
    </source>
</evidence>
<dbReference type="InterPro" id="IPR001998">
    <property type="entry name" value="Xylose_isomerase"/>
</dbReference>
<dbReference type="InterPro" id="IPR050337">
    <property type="entry name" value="L-rhamnose_isomerase"/>
</dbReference>
<dbReference type="PANTHER" id="PTHR30268">
    <property type="entry name" value="L-RHAMNOSE ISOMERASE"/>
    <property type="match status" value="1"/>
</dbReference>
<sequence>MSDRWKTSLGIWAFGPTATRFMPGGYHPEAAAQDTVEKVKRAVDGLGPLIDGYEFHYETEIDERNAPRIQEVLGKDHDIYTICYGLVPNPRFQLGALCNPDAALRREAVDHIKRGIDLAAAVGAKFIYWPGNEGYNYPFQRDYATTWRHFLAGIQECVEHANARKVTFLLEHKNSEPAMKILMRNIGMVLYIIKKLKEMGTDTSYLKVNMDWQHLIMNGENLAEYGALLMSEGLMGHHHANSGWGSFDDDNIVGTQFIEQQIDLLRELLKGGYGQNGERIGFDLFPYTEDPVAAVRASVMNLEFMLEVARRIDDAELEAAKARADAVGAYRAVWRALGLTEEFERQVYAKYSKR</sequence>
<keyword evidence="5" id="KW-0464">Manganese</keyword>
<name>A0ABS4JYZ0_9FIRM</name>
<accession>A0ABS4JYZ0</accession>
<evidence type="ECO:0000256" key="4">
    <source>
        <dbReference type="ARBA" id="ARBA00022723"/>
    </source>
</evidence>
<keyword evidence="7" id="KW-0119">Carbohydrate metabolism</keyword>
<evidence type="ECO:0000259" key="8">
    <source>
        <dbReference type="Pfam" id="PF01261"/>
    </source>
</evidence>
<evidence type="ECO:0000256" key="3">
    <source>
        <dbReference type="ARBA" id="ARBA00022490"/>
    </source>
</evidence>
<comment type="subcellular location">
    <subcellularLocation>
        <location evidence="1">Cytoplasm</location>
    </subcellularLocation>
</comment>
<dbReference type="InterPro" id="IPR036237">
    <property type="entry name" value="Xyl_isomerase-like_sf"/>
</dbReference>
<gene>
    <name evidence="9" type="ORF">J2Z79_003652</name>
</gene>
<evidence type="ECO:0000256" key="6">
    <source>
        <dbReference type="ARBA" id="ARBA00023235"/>
    </source>
</evidence>
<dbReference type="GO" id="GO:0009045">
    <property type="term" value="F:xylose isomerase activity"/>
    <property type="evidence" value="ECO:0007669"/>
    <property type="project" value="UniProtKB-EC"/>
</dbReference>
<keyword evidence="3" id="KW-0963">Cytoplasm</keyword>
<organism evidence="9 10">
    <name type="scientific">Symbiobacterium terraclitae</name>
    <dbReference type="NCBI Taxonomy" id="557451"/>
    <lineage>
        <taxon>Bacteria</taxon>
        <taxon>Bacillati</taxon>
        <taxon>Bacillota</taxon>
        <taxon>Clostridia</taxon>
        <taxon>Eubacteriales</taxon>
        <taxon>Symbiobacteriaceae</taxon>
        <taxon>Symbiobacterium</taxon>
    </lineage>
</organism>
<dbReference type="PANTHER" id="PTHR30268:SF0">
    <property type="entry name" value="L-RHAMNOSE ISOMERASE"/>
    <property type="match status" value="1"/>
</dbReference>
<keyword evidence="4" id="KW-0479">Metal-binding</keyword>
<proteinExistence type="predicted"/>
<dbReference type="Pfam" id="PF01261">
    <property type="entry name" value="AP_endonuc_2"/>
    <property type="match status" value="1"/>
</dbReference>
<dbReference type="Proteomes" id="UP001519289">
    <property type="component" value="Unassembled WGS sequence"/>
</dbReference>
<dbReference type="SUPFAM" id="SSF51658">
    <property type="entry name" value="Xylose isomerase-like"/>
    <property type="match status" value="1"/>
</dbReference>
<dbReference type="EMBL" id="JAGGLG010000056">
    <property type="protein sequence ID" value="MBP2020196.1"/>
    <property type="molecule type" value="Genomic_DNA"/>
</dbReference>
<feature type="domain" description="Xylose isomerase-like TIM barrel" evidence="8">
    <location>
        <begin position="63"/>
        <end position="246"/>
    </location>
</feature>
<keyword evidence="10" id="KW-1185">Reference proteome</keyword>
<evidence type="ECO:0000313" key="9">
    <source>
        <dbReference type="EMBL" id="MBP2020196.1"/>
    </source>
</evidence>